<dbReference type="AlphaFoldDB" id="A0A7T8GTA5"/>
<proteinExistence type="predicted"/>
<accession>A0A7T8GTA5</accession>
<keyword evidence="2" id="KW-1185">Reference proteome</keyword>
<dbReference type="Proteomes" id="UP000595437">
    <property type="component" value="Chromosome 12"/>
</dbReference>
<sequence length="79" mass="9250">FIFNNTFHVPMDCPLLKTIKHFTHLSVCGNSNVIRATILFGTFKRRRRRKISPHQKAAEFDLLNMKSFIAKRLLIQPPQ</sequence>
<feature type="non-terminal residue" evidence="1">
    <location>
        <position position="1"/>
    </location>
</feature>
<dbReference type="EMBL" id="CP045901">
    <property type="protein sequence ID" value="QQP37101.1"/>
    <property type="molecule type" value="Genomic_DNA"/>
</dbReference>
<evidence type="ECO:0000313" key="2">
    <source>
        <dbReference type="Proteomes" id="UP000595437"/>
    </source>
</evidence>
<reference evidence="2" key="1">
    <citation type="submission" date="2021-01" db="EMBL/GenBank/DDBJ databases">
        <title>Caligus Genome Assembly.</title>
        <authorList>
            <person name="Gallardo-Escarate C."/>
        </authorList>
    </citation>
    <scope>NUCLEOTIDE SEQUENCE [LARGE SCALE GENOMIC DNA]</scope>
</reference>
<evidence type="ECO:0000313" key="1">
    <source>
        <dbReference type="EMBL" id="QQP37101.1"/>
    </source>
</evidence>
<name>A0A7T8GTA5_CALRO</name>
<gene>
    <name evidence="1" type="ORF">FKW44_017282</name>
</gene>
<protein>
    <submittedName>
        <fullName evidence="1">Uncharacterized protein</fullName>
    </submittedName>
</protein>
<organism evidence="1 2">
    <name type="scientific">Caligus rogercresseyi</name>
    <name type="common">Sea louse</name>
    <dbReference type="NCBI Taxonomy" id="217165"/>
    <lineage>
        <taxon>Eukaryota</taxon>
        <taxon>Metazoa</taxon>
        <taxon>Ecdysozoa</taxon>
        <taxon>Arthropoda</taxon>
        <taxon>Crustacea</taxon>
        <taxon>Multicrustacea</taxon>
        <taxon>Hexanauplia</taxon>
        <taxon>Copepoda</taxon>
        <taxon>Siphonostomatoida</taxon>
        <taxon>Caligidae</taxon>
        <taxon>Caligus</taxon>
    </lineage>
</organism>